<dbReference type="Pfam" id="PF18718">
    <property type="entry name" value="CxC5"/>
    <property type="match status" value="1"/>
</dbReference>
<dbReference type="InterPro" id="IPR041539">
    <property type="entry name" value="CxC5"/>
</dbReference>
<reference evidence="3 4" key="1">
    <citation type="submission" date="2014-04" db="EMBL/GenBank/DDBJ databases">
        <authorList>
            <consortium name="DOE Joint Genome Institute"/>
            <person name="Kuo A."/>
            <person name="Kohler A."/>
            <person name="Nagy L.G."/>
            <person name="Floudas D."/>
            <person name="Copeland A."/>
            <person name="Barry K.W."/>
            <person name="Cichocki N."/>
            <person name="Veneault-Fourrey C."/>
            <person name="LaButti K."/>
            <person name="Lindquist E.A."/>
            <person name="Lipzen A."/>
            <person name="Lundell T."/>
            <person name="Morin E."/>
            <person name="Murat C."/>
            <person name="Sun H."/>
            <person name="Tunlid A."/>
            <person name="Henrissat B."/>
            <person name="Grigoriev I.V."/>
            <person name="Hibbett D.S."/>
            <person name="Martin F."/>
            <person name="Nordberg H.P."/>
            <person name="Cantor M.N."/>
            <person name="Hua S.X."/>
        </authorList>
    </citation>
    <scope>NUCLEOTIDE SEQUENCE [LARGE SCALE GENOMIC DNA]</scope>
    <source>
        <strain evidence="3 4">LaAM-08-1</strain>
    </source>
</reference>
<feature type="domain" description="CxC6 like cysteine cluster associated with KDZ" evidence="2">
    <location>
        <begin position="326"/>
        <end position="390"/>
    </location>
</feature>
<dbReference type="HOGENOM" id="CLU_004966_4_0_1"/>
<dbReference type="Pfam" id="PF18721">
    <property type="entry name" value="CxC6"/>
    <property type="match status" value="1"/>
</dbReference>
<feature type="domain" description="CxC5 like cysteine cluster associated with KDZ" evidence="1">
    <location>
        <begin position="116"/>
        <end position="232"/>
    </location>
</feature>
<protein>
    <submittedName>
        <fullName evidence="3">Unplaced genomic scaffold K443scaffold_375, whole genome shotgun sequence</fullName>
    </submittedName>
</protein>
<organism evidence="3 4">
    <name type="scientific">Laccaria amethystina LaAM-08-1</name>
    <dbReference type="NCBI Taxonomy" id="1095629"/>
    <lineage>
        <taxon>Eukaryota</taxon>
        <taxon>Fungi</taxon>
        <taxon>Dikarya</taxon>
        <taxon>Basidiomycota</taxon>
        <taxon>Agaricomycotina</taxon>
        <taxon>Agaricomycetes</taxon>
        <taxon>Agaricomycetidae</taxon>
        <taxon>Agaricales</taxon>
        <taxon>Agaricineae</taxon>
        <taxon>Hydnangiaceae</taxon>
        <taxon>Laccaria</taxon>
    </lineage>
</organism>
<dbReference type="EMBL" id="KN838910">
    <property type="protein sequence ID" value="KIJ92431.1"/>
    <property type="molecule type" value="Genomic_DNA"/>
</dbReference>
<name>A0A0C9X447_9AGAR</name>
<accession>A0A0C9X447</accession>
<dbReference type="AlphaFoldDB" id="A0A0C9X447"/>
<evidence type="ECO:0000313" key="3">
    <source>
        <dbReference type="EMBL" id="KIJ92431.1"/>
    </source>
</evidence>
<evidence type="ECO:0000259" key="2">
    <source>
        <dbReference type="Pfam" id="PF18721"/>
    </source>
</evidence>
<dbReference type="Proteomes" id="UP000054477">
    <property type="component" value="Unassembled WGS sequence"/>
</dbReference>
<dbReference type="InterPro" id="IPR040898">
    <property type="entry name" value="CxC6"/>
</dbReference>
<keyword evidence="4" id="KW-1185">Reference proteome</keyword>
<evidence type="ECO:0000259" key="1">
    <source>
        <dbReference type="Pfam" id="PF18718"/>
    </source>
</evidence>
<reference evidence="4" key="2">
    <citation type="submission" date="2015-01" db="EMBL/GenBank/DDBJ databases">
        <title>Evolutionary Origins and Diversification of the Mycorrhizal Mutualists.</title>
        <authorList>
            <consortium name="DOE Joint Genome Institute"/>
            <consortium name="Mycorrhizal Genomics Consortium"/>
            <person name="Kohler A."/>
            <person name="Kuo A."/>
            <person name="Nagy L.G."/>
            <person name="Floudas D."/>
            <person name="Copeland A."/>
            <person name="Barry K.W."/>
            <person name="Cichocki N."/>
            <person name="Veneault-Fourrey C."/>
            <person name="LaButti K."/>
            <person name="Lindquist E.A."/>
            <person name="Lipzen A."/>
            <person name="Lundell T."/>
            <person name="Morin E."/>
            <person name="Murat C."/>
            <person name="Riley R."/>
            <person name="Ohm R."/>
            <person name="Sun H."/>
            <person name="Tunlid A."/>
            <person name="Henrissat B."/>
            <person name="Grigoriev I.V."/>
            <person name="Hibbett D.S."/>
            <person name="Martin F."/>
        </authorList>
    </citation>
    <scope>NUCLEOTIDE SEQUENCE [LARGE SCALE GENOMIC DNA]</scope>
    <source>
        <strain evidence="4">LaAM-08-1</strain>
    </source>
</reference>
<gene>
    <name evidence="3" type="ORF">K443DRAFT_13605</name>
</gene>
<proteinExistence type="predicted"/>
<sequence>MAELQTLVDALSHLNHPPIIAEQLVRFLALSSCLKNEILLVQPSSFEMTGNTYPLLSPSIQEFLADTTNIPRQSINVVWGVLARAAFRIDLDITPANSADSKLQEIYLKQGLSRGISFRSIYPPSHQCMNTNCKRSRQLMLKKAESRKAVLFTVEHGPIPVWSVHLACEVCKVNYHNNFRVFQGQRIYYDGIPAILQIGEHQFVETKLVDLWITMMLLSWTSATNCARIYNTNSADSKWKPTDWQFSLEVTSEEVYDAFTILSLLEECQLQNSTLVVPHGGLARDRFTAAINTRNNRYRLSSQPELFHHCKKCTRYYPGKKISVVVIDGVTVGHPCCGHANCKDPLQSNKDRFCPAHQHLSQVCAIVGCSLAANPGKKTCGLSEHRAVEDVHINRGQARFQLQERLRRAQLAHPKDAFPTESTNISDLIDDPSMEEDFEVNAQGSLIPTTSSPTIGKKGFRAQFGRKRTHNEQLFVAPCGMIITRETFYHAEAVHSVVEMIKRTYRLPGTKPNHIFFDNNCSLAKAVQTDPFFRDIGLTVDVFHFKCKHSEQDLFCQLNCNPASYPELLGEGDKQWYFNSSIAEQTNAWLGGYHAICREMRVDRYNFFLDEMIRRRNRLTLAKLEKGGQEPGTWRF</sequence>
<evidence type="ECO:0000313" key="4">
    <source>
        <dbReference type="Proteomes" id="UP000054477"/>
    </source>
</evidence>
<dbReference type="OrthoDB" id="2501483at2759"/>
<dbReference type="STRING" id="1095629.A0A0C9X447"/>